<name>A0ACA9RNU9_9GLOM</name>
<proteinExistence type="predicted"/>
<reference evidence="1" key="1">
    <citation type="submission" date="2021-06" db="EMBL/GenBank/DDBJ databases">
        <authorList>
            <person name="Kallberg Y."/>
            <person name="Tangrot J."/>
            <person name="Rosling A."/>
        </authorList>
    </citation>
    <scope>NUCLEOTIDE SEQUENCE</scope>
    <source>
        <strain evidence="1">MA461A</strain>
    </source>
</reference>
<dbReference type="Proteomes" id="UP000789920">
    <property type="component" value="Unassembled WGS sequence"/>
</dbReference>
<dbReference type="EMBL" id="CAJVQC010061673">
    <property type="protein sequence ID" value="CAG8802002.1"/>
    <property type="molecule type" value="Genomic_DNA"/>
</dbReference>
<feature type="non-terminal residue" evidence="1">
    <location>
        <position position="144"/>
    </location>
</feature>
<gene>
    <name evidence="1" type="ORF">RPERSI_LOCUS21230</name>
</gene>
<keyword evidence="2" id="KW-1185">Reference proteome</keyword>
<evidence type="ECO:0000313" key="2">
    <source>
        <dbReference type="Proteomes" id="UP000789920"/>
    </source>
</evidence>
<protein>
    <submittedName>
        <fullName evidence="1">36457_t:CDS:1</fullName>
    </submittedName>
</protein>
<organism evidence="1 2">
    <name type="scientific">Racocetra persica</name>
    <dbReference type="NCBI Taxonomy" id="160502"/>
    <lineage>
        <taxon>Eukaryota</taxon>
        <taxon>Fungi</taxon>
        <taxon>Fungi incertae sedis</taxon>
        <taxon>Mucoromycota</taxon>
        <taxon>Glomeromycotina</taxon>
        <taxon>Glomeromycetes</taxon>
        <taxon>Diversisporales</taxon>
        <taxon>Gigasporaceae</taxon>
        <taxon>Racocetra</taxon>
    </lineage>
</organism>
<comment type="caution">
    <text evidence="1">The sequence shown here is derived from an EMBL/GenBank/DDBJ whole genome shotgun (WGS) entry which is preliminary data.</text>
</comment>
<evidence type="ECO:0000313" key="1">
    <source>
        <dbReference type="EMBL" id="CAG8802002.1"/>
    </source>
</evidence>
<accession>A0ACA9RNU9</accession>
<sequence>MSLSLYPGTNCTPEEWYEYCKMPQVRENETPGEWKERIWDRLQYFREHSLLPTQSKKYLEASELISFPNNTPYARNYNYIGMERHWKFSYIGNKYCGVNHDEYLKIKQKPKYNFDDKKIERARDVGRKIQAYIIIQQKVVEWIY</sequence>